<dbReference type="InterPro" id="IPR044925">
    <property type="entry name" value="His-Me_finger_sf"/>
</dbReference>
<dbReference type="OrthoDB" id="9811262at2"/>
<proteinExistence type="predicted"/>
<sequence>MKQINYLLALLLLVAAYSCTKYPPIDVPPTDKDSSYTVIESFESGRKAAYALADVELRTGSWSFNDALIGNTAADTRDSTWSVRLRNGSITTNFKITGLQKVYVLSATYGNDGPSTWNFQTSADGQTFTNVGNPVTVSSKTFQLDSFLITGTQPVQVRIIKTGTTRVNIDNIIFSGASNNPGFRDPTDTLPGGGGDTTVPAAGRYVTPGPDAPPATGDNSNLLFGNPSNADSVLTLADNYLINQYYYIESYSSSRATPNWVAWHLDNTNTTGVADRQDNFAAWAGLYNGWYKVQSSSYMGSGYDRGHNCPSADRTSSEEANSATFLMTNMIPQTPQNNQQTWNNLEQYIRTQVAAGKEAYVIMGSYGNAGTIDNGHITVPTNVWKVVVFLDNGNDDLSRVTANTRVLAVNTPNTSTVSSDWKQYITTVRDIETATGYNLLSRLSTDVQNAVETQKDPG</sequence>
<dbReference type="GO" id="GO:0046872">
    <property type="term" value="F:metal ion binding"/>
    <property type="evidence" value="ECO:0007669"/>
    <property type="project" value="UniProtKB-KW"/>
</dbReference>
<dbReference type="PROSITE" id="PS51257">
    <property type="entry name" value="PROKAR_LIPOPROTEIN"/>
    <property type="match status" value="1"/>
</dbReference>
<feature type="domain" description="ENPP1-3/EXOG-like endonuclease/phosphodiesterase" evidence="4">
    <location>
        <begin position="244"/>
        <end position="446"/>
    </location>
</feature>
<keyword evidence="6" id="KW-0255">Endonuclease</keyword>
<dbReference type="InterPro" id="IPR040255">
    <property type="entry name" value="Non-specific_endonuclease"/>
</dbReference>
<evidence type="ECO:0000256" key="2">
    <source>
        <dbReference type="PIRSR" id="PIRSR640255-2"/>
    </source>
</evidence>
<dbReference type="EMBL" id="CP015772">
    <property type="protein sequence ID" value="ANH82483.1"/>
    <property type="molecule type" value="Genomic_DNA"/>
</dbReference>
<name>A0A1A9I4K3_9BACT</name>
<keyword evidence="6" id="KW-0378">Hydrolase</keyword>
<evidence type="ECO:0000256" key="1">
    <source>
        <dbReference type="PIRSR" id="PIRSR640255-1"/>
    </source>
</evidence>
<dbReference type="GO" id="GO:0003676">
    <property type="term" value="F:nucleic acid binding"/>
    <property type="evidence" value="ECO:0007669"/>
    <property type="project" value="InterPro"/>
</dbReference>
<keyword evidence="2" id="KW-0479">Metal-binding</keyword>
<organism evidence="6 7">
    <name type="scientific">Niabella ginsenosidivorans</name>
    <dbReference type="NCBI Taxonomy" id="1176587"/>
    <lineage>
        <taxon>Bacteria</taxon>
        <taxon>Pseudomonadati</taxon>
        <taxon>Bacteroidota</taxon>
        <taxon>Chitinophagia</taxon>
        <taxon>Chitinophagales</taxon>
        <taxon>Chitinophagaceae</taxon>
        <taxon>Niabella</taxon>
    </lineage>
</organism>
<feature type="domain" description="DNA/RNA non-specific endonuclease/pyrophosphatase/phosphodiesterase" evidence="5">
    <location>
        <begin position="243"/>
        <end position="446"/>
    </location>
</feature>
<evidence type="ECO:0000259" key="4">
    <source>
        <dbReference type="SMART" id="SM00477"/>
    </source>
</evidence>
<dbReference type="Pfam" id="PF01223">
    <property type="entry name" value="Endonuclease_NS"/>
    <property type="match status" value="1"/>
</dbReference>
<evidence type="ECO:0000313" key="7">
    <source>
        <dbReference type="Proteomes" id="UP000077667"/>
    </source>
</evidence>
<dbReference type="SMART" id="SM00892">
    <property type="entry name" value="Endonuclease_NS"/>
    <property type="match status" value="1"/>
</dbReference>
<evidence type="ECO:0000259" key="5">
    <source>
        <dbReference type="SMART" id="SM00892"/>
    </source>
</evidence>
<feature type="signal peptide" evidence="3">
    <location>
        <begin position="1"/>
        <end position="21"/>
    </location>
</feature>
<dbReference type="PANTHER" id="PTHR13966:SF5">
    <property type="entry name" value="ENDONUCLEASE G, MITOCHONDRIAL"/>
    <property type="match status" value="1"/>
</dbReference>
<feature type="binding site" evidence="2">
    <location>
        <position position="338"/>
    </location>
    <ligand>
        <name>Mg(2+)</name>
        <dbReference type="ChEBI" id="CHEBI:18420"/>
        <note>catalytic</note>
    </ligand>
</feature>
<dbReference type="KEGG" id="nia:A8C56_17255"/>
<dbReference type="InterPro" id="IPR001604">
    <property type="entry name" value="Endo_G_ENPP1-like_dom"/>
</dbReference>
<dbReference type="Gene3D" id="3.40.570.10">
    <property type="entry name" value="Extracellular Endonuclease, subunit A"/>
    <property type="match status" value="1"/>
</dbReference>
<protein>
    <submittedName>
        <fullName evidence="6">Endonuclease</fullName>
    </submittedName>
</protein>
<feature type="chain" id="PRO_5008389843" evidence="3">
    <location>
        <begin position="22"/>
        <end position="458"/>
    </location>
</feature>
<dbReference type="AlphaFoldDB" id="A0A1A9I4K3"/>
<gene>
    <name evidence="6" type="ORF">A8C56_17255</name>
</gene>
<dbReference type="RefSeq" id="WP_067758775.1">
    <property type="nucleotide sequence ID" value="NZ_CP015772.1"/>
</dbReference>
<dbReference type="PANTHER" id="PTHR13966">
    <property type="entry name" value="ENDONUCLEASE RELATED"/>
    <property type="match status" value="1"/>
</dbReference>
<accession>A0A1A9I4K3</accession>
<keyword evidence="3" id="KW-0732">Signal</keyword>
<feature type="active site" description="Proton acceptor" evidence="1">
    <location>
        <position position="307"/>
    </location>
</feature>
<dbReference type="SUPFAM" id="SSF54060">
    <property type="entry name" value="His-Me finger endonucleases"/>
    <property type="match status" value="1"/>
</dbReference>
<dbReference type="SMART" id="SM00477">
    <property type="entry name" value="NUC"/>
    <property type="match status" value="1"/>
</dbReference>
<dbReference type="Proteomes" id="UP000077667">
    <property type="component" value="Chromosome"/>
</dbReference>
<reference evidence="6 7" key="1">
    <citation type="submission" date="2016-05" db="EMBL/GenBank/DDBJ databases">
        <title>Niabella ginsenosidivorans BS26 whole genome sequencing.</title>
        <authorList>
            <person name="Im W.T."/>
            <person name="Siddiqi M.Z."/>
        </authorList>
    </citation>
    <scope>NUCLEOTIDE SEQUENCE [LARGE SCALE GENOMIC DNA]</scope>
    <source>
        <strain evidence="6 7">BS26</strain>
    </source>
</reference>
<evidence type="ECO:0000256" key="3">
    <source>
        <dbReference type="SAM" id="SignalP"/>
    </source>
</evidence>
<dbReference type="GO" id="GO:0016787">
    <property type="term" value="F:hydrolase activity"/>
    <property type="evidence" value="ECO:0007669"/>
    <property type="project" value="InterPro"/>
</dbReference>
<dbReference type="InterPro" id="IPR020821">
    <property type="entry name" value="ENPP1-3/EXOG-like_nuc-like"/>
</dbReference>
<evidence type="ECO:0000313" key="6">
    <source>
        <dbReference type="EMBL" id="ANH82483.1"/>
    </source>
</evidence>
<dbReference type="STRING" id="1176587.A8C56_17255"/>
<keyword evidence="6" id="KW-0540">Nuclease</keyword>
<dbReference type="GO" id="GO:0004519">
    <property type="term" value="F:endonuclease activity"/>
    <property type="evidence" value="ECO:0007669"/>
    <property type="project" value="UniProtKB-KW"/>
</dbReference>
<dbReference type="InterPro" id="IPR044929">
    <property type="entry name" value="DNA/RNA_non-sp_Endonuclease_sf"/>
</dbReference>
<keyword evidence="7" id="KW-1185">Reference proteome</keyword>